<name>A0ABT2NRR9_9RHOB</name>
<evidence type="ECO:0000256" key="1">
    <source>
        <dbReference type="ARBA" id="ARBA00006174"/>
    </source>
</evidence>
<dbReference type="InterPro" id="IPR045337">
    <property type="entry name" value="MmgE_PrpD_C"/>
</dbReference>
<comment type="caution">
    <text evidence="4">The sequence shown here is derived from an EMBL/GenBank/DDBJ whole genome shotgun (WGS) entry which is preliminary data.</text>
</comment>
<comment type="similarity">
    <text evidence="1">Belongs to the PrpD family.</text>
</comment>
<accession>A0ABT2NRR9</accession>
<dbReference type="EMBL" id="JAOCQF010000005">
    <property type="protein sequence ID" value="MCT8331584.1"/>
    <property type="molecule type" value="Genomic_DNA"/>
</dbReference>
<dbReference type="Gene3D" id="1.10.4100.10">
    <property type="entry name" value="2-methylcitrate dehydratase PrpD"/>
    <property type="match status" value="1"/>
</dbReference>
<dbReference type="InterPro" id="IPR036148">
    <property type="entry name" value="MmgE/PrpD_sf"/>
</dbReference>
<dbReference type="RefSeq" id="WP_261497499.1">
    <property type="nucleotide sequence ID" value="NZ_JAOCQF010000005.1"/>
</dbReference>
<protein>
    <submittedName>
        <fullName evidence="4">MmgE/PrpD family protein</fullName>
    </submittedName>
</protein>
<gene>
    <name evidence="4" type="ORF">N5I32_18870</name>
</gene>
<dbReference type="InterPro" id="IPR042188">
    <property type="entry name" value="MmgE/PrpD_sf_2"/>
</dbReference>
<evidence type="ECO:0000313" key="4">
    <source>
        <dbReference type="EMBL" id="MCT8331584.1"/>
    </source>
</evidence>
<proteinExistence type="inferred from homology"/>
<dbReference type="PANTHER" id="PTHR16943">
    <property type="entry name" value="2-METHYLCITRATE DEHYDRATASE-RELATED"/>
    <property type="match status" value="1"/>
</dbReference>
<dbReference type="InterPro" id="IPR005656">
    <property type="entry name" value="MmgE_PrpD"/>
</dbReference>
<evidence type="ECO:0000313" key="5">
    <source>
        <dbReference type="Proteomes" id="UP001205601"/>
    </source>
</evidence>
<sequence length="463" mass="49103">MVKHFLAPAGQAIAEQVAAWAVGLKVAELPAGLRARAEEALIDHLGLVVSARRAPYVAAILAGLDSRGDCTAFGQKGGFDMAGAALLNGTAAHGEDYDDTFEGTPMHPSAAIIPAVLAAAEHSGASGEAVLCGIVAGAELMCRMAIVAPMAQHRAGFHPTAVAGAMGAAAGVSVVLGLTAQQTTDALGIAGSMASGIIEYLAEGTWTKRLHPGWAAQSGIRAAHFARGGFKGPRTVFEGEHGFFYAFGTADIPPDVSRLTADLGDQWHFADVAFKPYACGTMVQPFIDCAITLAREGLDPAQIDSVTCKVGEGTVHRLWEPLSEKRQPSTPYSAKFSVPYGVAVGFLDREAGLRQFTDERIRDAALLDLAGRIRYEIDPLDEYPRNYTGTVIATLKDGSTRTAHQPHLRGGRRERLPRGEVLAKFRANCRFGGWDEARIDALLRVAEGLFSQENMLPLAAFRG</sequence>
<dbReference type="Proteomes" id="UP001205601">
    <property type="component" value="Unassembled WGS sequence"/>
</dbReference>
<dbReference type="SUPFAM" id="SSF103378">
    <property type="entry name" value="2-methylcitrate dehydratase PrpD"/>
    <property type="match status" value="1"/>
</dbReference>
<reference evidence="5" key="1">
    <citation type="submission" date="2023-07" db="EMBL/GenBank/DDBJ databases">
        <title>Defluviimonas sediminis sp. nov., isolated from mangrove sediment.</title>
        <authorList>
            <person name="Liu L."/>
            <person name="Li J."/>
            <person name="Huang Y."/>
            <person name="Pan J."/>
            <person name="Li M."/>
        </authorList>
    </citation>
    <scope>NUCLEOTIDE SEQUENCE [LARGE SCALE GENOMIC DNA]</scope>
    <source>
        <strain evidence="5">FT324</strain>
    </source>
</reference>
<evidence type="ECO:0000259" key="3">
    <source>
        <dbReference type="Pfam" id="PF19305"/>
    </source>
</evidence>
<dbReference type="Pfam" id="PF03972">
    <property type="entry name" value="MmgE_PrpD_N"/>
    <property type="match status" value="1"/>
</dbReference>
<evidence type="ECO:0000259" key="2">
    <source>
        <dbReference type="Pfam" id="PF03972"/>
    </source>
</evidence>
<dbReference type="Gene3D" id="3.30.1330.120">
    <property type="entry name" value="2-methylcitrate dehydratase PrpD"/>
    <property type="match status" value="1"/>
</dbReference>
<dbReference type="PANTHER" id="PTHR16943:SF8">
    <property type="entry name" value="2-METHYLCITRATE DEHYDRATASE"/>
    <property type="match status" value="1"/>
</dbReference>
<feature type="domain" description="MmgE/PrpD C-terminal" evidence="3">
    <location>
        <begin position="277"/>
        <end position="431"/>
    </location>
</feature>
<dbReference type="Pfam" id="PF19305">
    <property type="entry name" value="MmgE_PrpD_C"/>
    <property type="match status" value="1"/>
</dbReference>
<dbReference type="InterPro" id="IPR042183">
    <property type="entry name" value="MmgE/PrpD_sf_1"/>
</dbReference>
<organism evidence="4 5">
    <name type="scientific">Albidovulum sediminis</name>
    <dbReference type="NCBI Taxonomy" id="3066345"/>
    <lineage>
        <taxon>Bacteria</taxon>
        <taxon>Pseudomonadati</taxon>
        <taxon>Pseudomonadota</taxon>
        <taxon>Alphaproteobacteria</taxon>
        <taxon>Rhodobacterales</taxon>
        <taxon>Paracoccaceae</taxon>
        <taxon>Albidovulum</taxon>
    </lineage>
</organism>
<feature type="domain" description="MmgE/PrpD N-terminal" evidence="2">
    <location>
        <begin position="15"/>
        <end position="249"/>
    </location>
</feature>
<keyword evidence="5" id="KW-1185">Reference proteome</keyword>
<dbReference type="InterPro" id="IPR045336">
    <property type="entry name" value="MmgE_PrpD_N"/>
</dbReference>